<dbReference type="PANTHER" id="PTHR43543">
    <property type="entry name" value="MALONIC SEMIALDEHYDE REDUCTASE RUTE-RELATED"/>
    <property type="match status" value="1"/>
</dbReference>
<dbReference type="Gene3D" id="3.40.109.10">
    <property type="entry name" value="NADH Oxidase"/>
    <property type="match status" value="1"/>
</dbReference>
<evidence type="ECO:0000313" key="7">
    <source>
        <dbReference type="EMBL" id="ARU01744.1"/>
    </source>
</evidence>
<dbReference type="HAMAP" id="MF_01204">
    <property type="entry name" value="Oxidoreductase_RutE_HadB"/>
    <property type="match status" value="1"/>
</dbReference>
<reference evidence="7 8" key="1">
    <citation type="submission" date="2017-05" db="EMBL/GenBank/DDBJ databases">
        <title>Genome Sequence of Loktanella vestfoldensis Strain SMR4r Isolated from a Culture of the Diatom Skeletonema marinoi.</title>
        <authorList>
            <person name="Topel M."/>
            <person name="Pinder M.I.M."/>
            <person name="Johansson O.N."/>
            <person name="Kourtchenko O."/>
            <person name="Godhe A."/>
            <person name="Clarke A.K."/>
        </authorList>
    </citation>
    <scope>NUCLEOTIDE SEQUENCE [LARGE SCALE GENOMIC DNA]</scope>
    <source>
        <strain evidence="7 8">SMR4r</strain>
    </source>
</reference>
<evidence type="ECO:0000256" key="1">
    <source>
        <dbReference type="ARBA" id="ARBA00022630"/>
    </source>
</evidence>
<dbReference type="CDD" id="cd02148">
    <property type="entry name" value="RutE-like"/>
    <property type="match status" value="1"/>
</dbReference>
<name>A0A1Y0EDQ9_9RHOB</name>
<evidence type="ECO:0000256" key="2">
    <source>
        <dbReference type="ARBA" id="ARBA00022643"/>
    </source>
</evidence>
<keyword evidence="8" id="KW-1185">Reference proteome</keyword>
<dbReference type="EC" id="1.-.-.-" evidence="5"/>
<dbReference type="InterPro" id="IPR029479">
    <property type="entry name" value="Nitroreductase"/>
</dbReference>
<evidence type="ECO:0000256" key="4">
    <source>
        <dbReference type="ARBA" id="ARBA00023002"/>
    </source>
</evidence>
<dbReference type="EMBL" id="CP021431">
    <property type="protein sequence ID" value="ARU01744.1"/>
    <property type="molecule type" value="Genomic_DNA"/>
</dbReference>
<keyword evidence="5" id="KW-0520">NAD</keyword>
<gene>
    <name evidence="7" type="primary">rutE</name>
    <name evidence="7" type="ORF">LOKVESSMR4R_02440</name>
</gene>
<keyword evidence="2 5" id="KW-0288">FMN</keyword>
<dbReference type="RefSeq" id="WP_087208751.1">
    <property type="nucleotide sequence ID" value="NZ_CP021431.1"/>
</dbReference>
<dbReference type="InterPro" id="IPR000415">
    <property type="entry name" value="Nitroreductase-like"/>
</dbReference>
<dbReference type="InterPro" id="IPR050461">
    <property type="entry name" value="Nitroreductase_HadB/RutE"/>
</dbReference>
<dbReference type="OrthoDB" id="9784375at2"/>
<keyword evidence="1 5" id="KW-0285">Flavoprotein</keyword>
<dbReference type="Pfam" id="PF00881">
    <property type="entry name" value="Nitroreductase"/>
    <property type="match status" value="1"/>
</dbReference>
<organism evidence="7 8">
    <name type="scientific">Yoonia vestfoldensis</name>
    <dbReference type="NCBI Taxonomy" id="245188"/>
    <lineage>
        <taxon>Bacteria</taxon>
        <taxon>Pseudomonadati</taxon>
        <taxon>Pseudomonadota</taxon>
        <taxon>Alphaproteobacteria</taxon>
        <taxon>Rhodobacterales</taxon>
        <taxon>Paracoccaceae</taxon>
        <taxon>Yoonia</taxon>
    </lineage>
</organism>
<dbReference type="SUPFAM" id="SSF55469">
    <property type="entry name" value="FMN-dependent nitroreductase-like"/>
    <property type="match status" value="1"/>
</dbReference>
<comment type="similarity">
    <text evidence="5">Belongs to the nitroreductase family. HadB/RutE subfamily.</text>
</comment>
<sequence length="199" mass="22038">MFDSKPSLDKTAISQLFTQARSQNGWRRQRVSDETLHALWDILKFGPTSANCSPGRFVFITSDAAKQKLRPALSGGNLDKTMSAPVCAIIAWDPAFYDKLPVLFPHTDARPWFTGSESVAHETAFRNGTLMGGYLMLAARALGLDVGPMSGFDVGMVEEAFLVERGWKANFLCNIGYGDPEKLFDRLPRLRFDEACAIL</sequence>
<comment type="cofactor">
    <cofactor evidence="5">
        <name>FMN</name>
        <dbReference type="ChEBI" id="CHEBI:58210"/>
    </cofactor>
</comment>
<dbReference type="GO" id="GO:0016491">
    <property type="term" value="F:oxidoreductase activity"/>
    <property type="evidence" value="ECO:0007669"/>
    <property type="project" value="UniProtKB-UniRule"/>
</dbReference>
<accession>A0A1Y0EDQ9</accession>
<evidence type="ECO:0000313" key="8">
    <source>
        <dbReference type="Proteomes" id="UP000195273"/>
    </source>
</evidence>
<proteinExistence type="inferred from homology"/>
<dbReference type="Proteomes" id="UP000195273">
    <property type="component" value="Chromosome"/>
</dbReference>
<keyword evidence="4 5" id="KW-0560">Oxidoreductase</keyword>
<protein>
    <recommendedName>
        <fullName evidence="5">Putative NADH dehydrogenase/NAD(P)H nitroreductase LOKVESSMR4R_02440</fullName>
        <ecNumber evidence="5">1.-.-.-</ecNumber>
    </recommendedName>
</protein>
<evidence type="ECO:0000256" key="5">
    <source>
        <dbReference type="HAMAP-Rule" id="MF_01204"/>
    </source>
</evidence>
<feature type="domain" description="Nitroreductase" evidence="6">
    <location>
        <begin position="25"/>
        <end position="177"/>
    </location>
</feature>
<dbReference type="PANTHER" id="PTHR43543:SF1">
    <property type="entry name" value="MALONIC SEMIALDEHYDE REDUCTASE RUTE-RELATED"/>
    <property type="match status" value="1"/>
</dbReference>
<evidence type="ECO:0000259" key="6">
    <source>
        <dbReference type="Pfam" id="PF00881"/>
    </source>
</evidence>
<evidence type="ECO:0000256" key="3">
    <source>
        <dbReference type="ARBA" id="ARBA00022857"/>
    </source>
</evidence>
<dbReference type="AlphaFoldDB" id="A0A1Y0EDQ9"/>
<dbReference type="KEGG" id="lvs:LOKVESSMR4R_02440"/>
<dbReference type="NCBIfam" id="NF003768">
    <property type="entry name" value="PRK05365.1"/>
    <property type="match status" value="1"/>
</dbReference>
<keyword evidence="3 5" id="KW-0521">NADP</keyword>
<dbReference type="InterPro" id="IPR023936">
    <property type="entry name" value="RutE-like"/>
</dbReference>